<comment type="catalytic activity">
    <reaction evidence="1 6">
        <text>6-phospho-D-glucono-1,5-lactone + H2O = 6-phospho-D-gluconate + H(+)</text>
        <dbReference type="Rhea" id="RHEA:12556"/>
        <dbReference type="ChEBI" id="CHEBI:15377"/>
        <dbReference type="ChEBI" id="CHEBI:15378"/>
        <dbReference type="ChEBI" id="CHEBI:57955"/>
        <dbReference type="ChEBI" id="CHEBI:58759"/>
        <dbReference type="EC" id="3.1.1.31"/>
    </reaction>
</comment>
<protein>
    <recommendedName>
        <fullName evidence="4 6">6-phosphogluconolactonase</fullName>
        <shortName evidence="6">6PGL</shortName>
        <ecNumber evidence="4 6">3.1.1.31</ecNumber>
    </recommendedName>
</protein>
<dbReference type="InParanoid" id="A0A6J2YCY4"/>
<dbReference type="InterPro" id="IPR005900">
    <property type="entry name" value="6-phosphogluconolactonase_DevB"/>
</dbReference>
<dbReference type="PANTHER" id="PTHR11054">
    <property type="entry name" value="6-PHOSPHOGLUCONOLACTONASE"/>
    <property type="match status" value="1"/>
</dbReference>
<evidence type="ECO:0000313" key="9">
    <source>
        <dbReference type="RefSeq" id="XP_030761206.1"/>
    </source>
</evidence>
<dbReference type="Gene3D" id="3.40.50.1360">
    <property type="match status" value="1"/>
</dbReference>
<dbReference type="InterPro" id="IPR006148">
    <property type="entry name" value="Glc/Gal-6P_isomerase"/>
</dbReference>
<evidence type="ECO:0000256" key="6">
    <source>
        <dbReference type="RuleBase" id="RU365095"/>
    </source>
</evidence>
<dbReference type="Proteomes" id="UP000504635">
    <property type="component" value="Unplaced"/>
</dbReference>
<accession>A0A6J2YCY4</accession>
<dbReference type="RefSeq" id="XP_030761206.1">
    <property type="nucleotide sequence ID" value="XM_030905346.1"/>
</dbReference>
<dbReference type="InterPro" id="IPR037171">
    <property type="entry name" value="NagB/RpiA_transferase-like"/>
</dbReference>
<evidence type="ECO:0000259" key="7">
    <source>
        <dbReference type="Pfam" id="PF01182"/>
    </source>
</evidence>
<evidence type="ECO:0000313" key="8">
    <source>
        <dbReference type="Proteomes" id="UP000504635"/>
    </source>
</evidence>
<keyword evidence="8" id="KW-1185">Reference proteome</keyword>
<evidence type="ECO:0000256" key="3">
    <source>
        <dbReference type="ARBA" id="ARBA00010662"/>
    </source>
</evidence>
<dbReference type="EC" id="3.1.1.31" evidence="4 6"/>
<evidence type="ECO:0000256" key="2">
    <source>
        <dbReference type="ARBA" id="ARBA00004961"/>
    </source>
</evidence>
<evidence type="ECO:0000256" key="4">
    <source>
        <dbReference type="ARBA" id="ARBA00013198"/>
    </source>
</evidence>
<dbReference type="SUPFAM" id="SSF100950">
    <property type="entry name" value="NagB/RpiA/CoA transferase-like"/>
    <property type="match status" value="1"/>
</dbReference>
<dbReference type="GO" id="GO:0006098">
    <property type="term" value="P:pentose-phosphate shunt"/>
    <property type="evidence" value="ECO:0007669"/>
    <property type="project" value="UniProtKB-UniPathway"/>
</dbReference>
<comment type="function">
    <text evidence="6">Hydrolysis of 6-phosphogluconolactone to 6-phosphogluconate.</text>
</comment>
<dbReference type="GeneID" id="115886253"/>
<reference evidence="9" key="1">
    <citation type="submission" date="2025-08" db="UniProtKB">
        <authorList>
            <consortium name="RefSeq"/>
        </authorList>
    </citation>
    <scope>IDENTIFICATION</scope>
    <source>
        <tissue evidence="9">Gonads</tissue>
    </source>
</reference>
<dbReference type="Pfam" id="PF01182">
    <property type="entry name" value="Glucosamine_iso"/>
    <property type="match status" value="1"/>
</dbReference>
<gene>
    <name evidence="9" type="primary">LOC115886253</name>
</gene>
<dbReference type="GO" id="GO:0017057">
    <property type="term" value="F:6-phosphogluconolactonase activity"/>
    <property type="evidence" value="ECO:0007669"/>
    <property type="project" value="UniProtKB-UniRule"/>
</dbReference>
<sequence>MVISILDSKEDVILSLCNLIESTASESIEKNGVFNVAVSGGSLVSFLASGLPQIKSDFRKWKIFFCDERLVPVDNADNTFGQYKKQLVDTKEINLTEAQFVTAKQNTSGEEAAKDYEDQIKKFVPGTPLPQFDMLLLGMGPDGHTCSLFPGHTLLDEISKLVASISDSPKPPPNRITLTFPIINNARVCAFAICGQDKADIIKRIHIDEEDLPAARVKPVGKVYWILDKAAGKYLV</sequence>
<dbReference type="NCBIfam" id="TIGR01198">
    <property type="entry name" value="pgl"/>
    <property type="match status" value="1"/>
</dbReference>
<dbReference type="FunFam" id="3.40.50.1360:FF:000005">
    <property type="entry name" value="6-phosphogluconolactonase"/>
    <property type="match status" value="1"/>
</dbReference>
<dbReference type="AlphaFoldDB" id="A0A6J2YCY4"/>
<feature type="domain" description="Glucosamine/galactosamine-6-phosphate isomerase" evidence="7">
    <location>
        <begin position="8"/>
        <end position="225"/>
    </location>
</feature>
<dbReference type="PANTHER" id="PTHR11054:SF0">
    <property type="entry name" value="6-PHOSPHOGLUCONOLACTONASE"/>
    <property type="match status" value="1"/>
</dbReference>
<keyword evidence="5 6" id="KW-0378">Hydrolase</keyword>
<dbReference type="CDD" id="cd01400">
    <property type="entry name" value="6PGL"/>
    <property type="match status" value="1"/>
</dbReference>
<dbReference type="KEGG" id="soy:115886253"/>
<name>A0A6J2YCY4_SITOR</name>
<dbReference type="UniPathway" id="UPA00115">
    <property type="reaction ID" value="UER00409"/>
</dbReference>
<comment type="similarity">
    <text evidence="3 6">Belongs to the glucosamine/galactosamine-6-phosphate isomerase family. 6-phosphogluconolactonase subfamily.</text>
</comment>
<proteinExistence type="inferred from homology"/>
<dbReference type="GO" id="GO:0005975">
    <property type="term" value="P:carbohydrate metabolic process"/>
    <property type="evidence" value="ECO:0007669"/>
    <property type="project" value="UniProtKB-UniRule"/>
</dbReference>
<comment type="pathway">
    <text evidence="2 6">Carbohydrate degradation; pentose phosphate pathway; D-ribulose 5-phosphate from D-glucose 6-phosphate (oxidative stage): step 2/3.</text>
</comment>
<organism evidence="8 9">
    <name type="scientific">Sitophilus oryzae</name>
    <name type="common">Rice weevil</name>
    <name type="synonym">Curculio oryzae</name>
    <dbReference type="NCBI Taxonomy" id="7048"/>
    <lineage>
        <taxon>Eukaryota</taxon>
        <taxon>Metazoa</taxon>
        <taxon>Ecdysozoa</taxon>
        <taxon>Arthropoda</taxon>
        <taxon>Hexapoda</taxon>
        <taxon>Insecta</taxon>
        <taxon>Pterygota</taxon>
        <taxon>Neoptera</taxon>
        <taxon>Endopterygota</taxon>
        <taxon>Coleoptera</taxon>
        <taxon>Polyphaga</taxon>
        <taxon>Cucujiformia</taxon>
        <taxon>Curculionidae</taxon>
        <taxon>Dryophthorinae</taxon>
        <taxon>Sitophilus</taxon>
    </lineage>
</organism>
<evidence type="ECO:0000256" key="1">
    <source>
        <dbReference type="ARBA" id="ARBA00000832"/>
    </source>
</evidence>
<dbReference type="OrthoDB" id="432544at2759"/>
<evidence type="ECO:0000256" key="5">
    <source>
        <dbReference type="ARBA" id="ARBA00022801"/>
    </source>
</evidence>
<dbReference type="InterPro" id="IPR039104">
    <property type="entry name" value="6PGL"/>
</dbReference>
<dbReference type="FunCoup" id="A0A6J2YCY4">
    <property type="interactions" value="1313"/>
</dbReference>